<dbReference type="InterPro" id="IPR003593">
    <property type="entry name" value="AAA+_ATPase"/>
</dbReference>
<accession>A0A109UGQ9</accession>
<proteinExistence type="inferred from homology"/>
<evidence type="ECO:0000256" key="5">
    <source>
        <dbReference type="ARBA" id="ARBA00022840"/>
    </source>
</evidence>
<dbReference type="PROSITE" id="PS00211">
    <property type="entry name" value="ABC_TRANSPORTER_1"/>
    <property type="match status" value="1"/>
</dbReference>
<dbReference type="OrthoDB" id="9784332at2"/>
<dbReference type="GO" id="GO:0016887">
    <property type="term" value="F:ATP hydrolysis activity"/>
    <property type="evidence" value="ECO:0007669"/>
    <property type="project" value="InterPro"/>
</dbReference>
<dbReference type="EMBL" id="CP013213">
    <property type="protein sequence ID" value="AMC93073.1"/>
    <property type="molecule type" value="Genomic_DNA"/>
</dbReference>
<dbReference type="PANTHER" id="PTHR43553:SF27">
    <property type="entry name" value="ENERGY-COUPLING FACTOR TRANSPORTER ATP-BINDING PROTEIN ECFA2"/>
    <property type="match status" value="1"/>
</dbReference>
<name>A0A109UGQ9_9FIRM</name>
<comment type="similarity">
    <text evidence="8">Belongs to the ABC transporter superfamily. Energy-coupling factor EcfA family.</text>
</comment>
<organism evidence="10 11">
    <name type="scientific">Erysipelothrix larvae</name>
    <dbReference type="NCBI Taxonomy" id="1514105"/>
    <lineage>
        <taxon>Bacteria</taxon>
        <taxon>Bacillati</taxon>
        <taxon>Bacillota</taxon>
        <taxon>Erysipelotrichia</taxon>
        <taxon>Erysipelotrichales</taxon>
        <taxon>Erysipelotrichaceae</taxon>
        <taxon>Erysipelothrix</taxon>
    </lineage>
</organism>
<dbReference type="InterPro" id="IPR017871">
    <property type="entry name" value="ABC_transporter-like_CS"/>
</dbReference>
<keyword evidence="7 8" id="KW-0472">Membrane</keyword>
<dbReference type="NCBIfam" id="TIGR04521">
    <property type="entry name" value="ECF_ATPase_2"/>
    <property type="match status" value="1"/>
</dbReference>
<comment type="subcellular location">
    <subcellularLocation>
        <location evidence="1 8">Cell membrane</location>
        <topology evidence="1 8">Peripheral membrane protein</topology>
    </subcellularLocation>
</comment>
<evidence type="ECO:0000256" key="2">
    <source>
        <dbReference type="ARBA" id="ARBA00022448"/>
    </source>
</evidence>
<dbReference type="SMART" id="SM00382">
    <property type="entry name" value="AAA"/>
    <property type="match status" value="1"/>
</dbReference>
<evidence type="ECO:0000256" key="7">
    <source>
        <dbReference type="ARBA" id="ARBA00023136"/>
    </source>
</evidence>
<sequence length="283" mass="31565">MAIKFEQVSYEYSPNSPFSYTALKDVSVEIEEGKMTAIIGATGSGKSTLIQHLNGLLEPTSGSVKIFDHELVAKRKNKGLKALRKDVGLVFQFPELQLFEETIYKDVCFGPKNFGMSEQEIKDNVERALTLVGIENSLWQRSPLDLSGGQKRRVAIAGVLATNPRLIVLDEPTAGLDPQGTHSMMNLFKSLNEDLSKTVIMVTHDMNHVLKYCDNVVVMREGQVYFTGTTQSLFENPKLLGDLGFVMPQIITLNEMVLDKGFKIHKTWDLKNLVAQLAQEVSQ</sequence>
<evidence type="ECO:0000256" key="8">
    <source>
        <dbReference type="RuleBase" id="RU365104"/>
    </source>
</evidence>
<dbReference type="GO" id="GO:0042626">
    <property type="term" value="F:ATPase-coupled transmembrane transporter activity"/>
    <property type="evidence" value="ECO:0007669"/>
    <property type="project" value="TreeGrafter"/>
</dbReference>
<dbReference type="EC" id="7.-.-.-" evidence="8"/>
<keyword evidence="6" id="KW-1278">Translocase</keyword>
<keyword evidence="2 8" id="KW-0813">Transport</keyword>
<dbReference type="SUPFAM" id="SSF52540">
    <property type="entry name" value="P-loop containing nucleoside triphosphate hydrolases"/>
    <property type="match status" value="1"/>
</dbReference>
<keyword evidence="3 8" id="KW-1003">Cell membrane</keyword>
<dbReference type="Gene3D" id="3.40.50.300">
    <property type="entry name" value="P-loop containing nucleotide triphosphate hydrolases"/>
    <property type="match status" value="1"/>
</dbReference>
<dbReference type="GO" id="GO:0005524">
    <property type="term" value="F:ATP binding"/>
    <property type="evidence" value="ECO:0007669"/>
    <property type="project" value="UniProtKB-UniRule"/>
</dbReference>
<comment type="function">
    <text evidence="8">ATP-binding (A) component of a common energy-coupling factor (ECF) ABC-transporter complex.</text>
</comment>
<evidence type="ECO:0000313" key="11">
    <source>
        <dbReference type="Proteomes" id="UP000063781"/>
    </source>
</evidence>
<dbReference type="CDD" id="cd03225">
    <property type="entry name" value="ABC_cobalt_CbiO_domain1"/>
    <property type="match status" value="1"/>
</dbReference>
<gene>
    <name evidence="10" type="ORF">AOC36_03495</name>
</gene>
<keyword evidence="5 8" id="KW-0067">ATP-binding</keyword>
<dbReference type="AlphaFoldDB" id="A0A109UGQ9"/>
<dbReference type="InterPro" id="IPR003439">
    <property type="entry name" value="ABC_transporter-like_ATP-bd"/>
</dbReference>
<evidence type="ECO:0000256" key="1">
    <source>
        <dbReference type="ARBA" id="ARBA00004202"/>
    </source>
</evidence>
<dbReference type="InterPro" id="IPR050095">
    <property type="entry name" value="ECF_ABC_transporter_ATP-bd"/>
</dbReference>
<comment type="subunit">
    <text evidence="8">Forms a stable energy-coupling factor (ECF) transporter complex composed of 2 membrane-embedded substrate-binding proteins (S component), 2 ATP-binding proteins (A component) and 2 transmembrane proteins (T component).</text>
</comment>
<dbReference type="GO" id="GO:0043190">
    <property type="term" value="C:ATP-binding cassette (ABC) transporter complex"/>
    <property type="evidence" value="ECO:0007669"/>
    <property type="project" value="TreeGrafter"/>
</dbReference>
<dbReference type="KEGG" id="erl:AOC36_03495"/>
<dbReference type="STRING" id="1514105.AOC36_03495"/>
<feature type="domain" description="ABC transporter" evidence="9">
    <location>
        <begin position="3"/>
        <end position="246"/>
    </location>
</feature>
<keyword evidence="11" id="KW-1185">Reference proteome</keyword>
<reference evidence="10 11" key="1">
    <citation type="submission" date="2015-10" db="EMBL/GenBank/DDBJ databases">
        <title>Erysipelothrix larvae sp. LV19 isolated from the larval gut of the rhinoceros beetle, Trypoxylus dichotomus.</title>
        <authorList>
            <person name="Lim S."/>
            <person name="Kim B.-C."/>
        </authorList>
    </citation>
    <scope>NUCLEOTIDE SEQUENCE [LARGE SCALE GENOMIC DNA]</scope>
    <source>
        <strain evidence="10 11">LV19</strain>
    </source>
</reference>
<dbReference type="PROSITE" id="PS50893">
    <property type="entry name" value="ABC_TRANSPORTER_2"/>
    <property type="match status" value="1"/>
</dbReference>
<dbReference type="PANTHER" id="PTHR43553">
    <property type="entry name" value="HEAVY METAL TRANSPORTER"/>
    <property type="match status" value="1"/>
</dbReference>
<dbReference type="InterPro" id="IPR027417">
    <property type="entry name" value="P-loop_NTPase"/>
</dbReference>
<dbReference type="Pfam" id="PF00005">
    <property type="entry name" value="ABC_tran"/>
    <property type="match status" value="1"/>
</dbReference>
<dbReference type="Proteomes" id="UP000063781">
    <property type="component" value="Chromosome"/>
</dbReference>
<evidence type="ECO:0000313" key="10">
    <source>
        <dbReference type="EMBL" id="AMC93073.1"/>
    </source>
</evidence>
<evidence type="ECO:0000256" key="6">
    <source>
        <dbReference type="ARBA" id="ARBA00022967"/>
    </source>
</evidence>
<dbReference type="InterPro" id="IPR030946">
    <property type="entry name" value="EcfA2"/>
</dbReference>
<keyword evidence="4 8" id="KW-0547">Nucleotide-binding</keyword>
<evidence type="ECO:0000256" key="3">
    <source>
        <dbReference type="ARBA" id="ARBA00022475"/>
    </source>
</evidence>
<evidence type="ECO:0000259" key="9">
    <source>
        <dbReference type="PROSITE" id="PS50893"/>
    </source>
</evidence>
<dbReference type="RefSeq" id="WP_067631493.1">
    <property type="nucleotide sequence ID" value="NZ_CP013213.1"/>
</dbReference>
<dbReference type="InterPro" id="IPR015856">
    <property type="entry name" value="ABC_transpr_CbiO/EcfA_su"/>
</dbReference>
<evidence type="ECO:0000256" key="4">
    <source>
        <dbReference type="ARBA" id="ARBA00022741"/>
    </source>
</evidence>
<protein>
    <recommendedName>
        <fullName evidence="8">Energy-coupling factor transporter ATP-binding protein EcfA2</fullName>
        <ecNumber evidence="8">7.-.-.-</ecNumber>
    </recommendedName>
</protein>
<dbReference type="FunFam" id="3.40.50.300:FF:000224">
    <property type="entry name" value="Energy-coupling factor transporter ATP-binding protein EcfA"/>
    <property type="match status" value="1"/>
</dbReference>